<keyword evidence="3 6" id="KW-0812">Transmembrane</keyword>
<dbReference type="Pfam" id="PF08395">
    <property type="entry name" value="7tm_7"/>
    <property type="match status" value="1"/>
</dbReference>
<comment type="similarity">
    <text evidence="6">Belongs to the insect chemoreceptor superfamily. Gustatory receptor (GR) family.</text>
</comment>
<gene>
    <name evidence="8" type="primary">LOC112688462</name>
</gene>
<name>A0A8B8G2H3_9HEMI</name>
<keyword evidence="2 6" id="KW-1003">Cell membrane</keyword>
<dbReference type="GO" id="GO:0007165">
    <property type="term" value="P:signal transduction"/>
    <property type="evidence" value="ECO:0007669"/>
    <property type="project" value="UniProtKB-KW"/>
</dbReference>
<dbReference type="GO" id="GO:0050909">
    <property type="term" value="P:sensory perception of taste"/>
    <property type="evidence" value="ECO:0007669"/>
    <property type="project" value="InterPro"/>
</dbReference>
<evidence type="ECO:0000313" key="8">
    <source>
        <dbReference type="RefSeq" id="XP_025417434.1"/>
    </source>
</evidence>
<evidence type="ECO:0000256" key="6">
    <source>
        <dbReference type="RuleBase" id="RU363108"/>
    </source>
</evidence>
<sequence length="369" mass="43181">MYKFYLNKLKIFVEIMYSVLLVISCVYTYLKAPVVIYLLSSGSNSAVLDILSMFSRSVAIVCLISRITILYKSTSDFFVYKKKIEYYELYYPMELLKKKIQRIFNTSILLAYIAIIFPLNIYRIYLIYHNYRNMILVLFYMMMYLQNISICWTEICFIVNCMGLYLKFQTINYEMAELKAESIKANKFPVVLQTERRSNRLTDPGSTDGFISSNSSVHHLANSIEQLRMRHQFVRCAVIELSNLYSIQIVLSVCVLFVMTLFDIYAQVTNKDKITKTQILFYGWLFQYSFRFCIIILTTHVTTKQANKPKVIITDINNRYIDNNSKEELQLFLNQLSGRSVEFTPCDFFTLNTHLITSAIVAGTTYLII</sequence>
<feature type="transmembrane region" description="Helical" evidence="6">
    <location>
        <begin position="50"/>
        <end position="71"/>
    </location>
</feature>
<dbReference type="Proteomes" id="UP000694846">
    <property type="component" value="Unplaced"/>
</dbReference>
<keyword evidence="7" id="KW-1185">Reference proteome</keyword>
<dbReference type="AlphaFoldDB" id="A0A8B8G2H3"/>
<comment type="caution">
    <text evidence="6">Lacks conserved residue(s) required for the propagation of feature annotation.</text>
</comment>
<feature type="transmembrane region" description="Helical" evidence="6">
    <location>
        <begin position="237"/>
        <end position="259"/>
    </location>
</feature>
<evidence type="ECO:0000256" key="3">
    <source>
        <dbReference type="ARBA" id="ARBA00022692"/>
    </source>
</evidence>
<dbReference type="GO" id="GO:0005886">
    <property type="term" value="C:plasma membrane"/>
    <property type="evidence" value="ECO:0007669"/>
    <property type="project" value="UniProtKB-SubCell"/>
</dbReference>
<organism evidence="7 8">
    <name type="scientific">Sipha flava</name>
    <name type="common">yellow sugarcane aphid</name>
    <dbReference type="NCBI Taxonomy" id="143950"/>
    <lineage>
        <taxon>Eukaryota</taxon>
        <taxon>Metazoa</taxon>
        <taxon>Ecdysozoa</taxon>
        <taxon>Arthropoda</taxon>
        <taxon>Hexapoda</taxon>
        <taxon>Insecta</taxon>
        <taxon>Pterygota</taxon>
        <taxon>Neoptera</taxon>
        <taxon>Paraneoptera</taxon>
        <taxon>Hemiptera</taxon>
        <taxon>Sternorrhyncha</taxon>
        <taxon>Aphidomorpha</taxon>
        <taxon>Aphidoidea</taxon>
        <taxon>Aphididae</taxon>
        <taxon>Sipha</taxon>
    </lineage>
</organism>
<evidence type="ECO:0000313" key="7">
    <source>
        <dbReference type="Proteomes" id="UP000694846"/>
    </source>
</evidence>
<feature type="transmembrane region" description="Helical" evidence="6">
    <location>
        <begin position="12"/>
        <end position="30"/>
    </location>
</feature>
<dbReference type="InterPro" id="IPR013604">
    <property type="entry name" value="7TM_chemorcpt"/>
</dbReference>
<comment type="subcellular location">
    <subcellularLocation>
        <location evidence="1 6">Cell membrane</location>
        <topology evidence="1 6">Multi-pass membrane protein</topology>
    </subcellularLocation>
</comment>
<feature type="transmembrane region" description="Helical" evidence="6">
    <location>
        <begin position="103"/>
        <end position="125"/>
    </location>
</feature>
<dbReference type="RefSeq" id="XP_025417434.1">
    <property type="nucleotide sequence ID" value="XM_025561649.1"/>
</dbReference>
<dbReference type="PROSITE" id="PS51257">
    <property type="entry name" value="PROKAR_LIPOPROTEIN"/>
    <property type="match status" value="1"/>
</dbReference>
<evidence type="ECO:0000256" key="2">
    <source>
        <dbReference type="ARBA" id="ARBA00022475"/>
    </source>
</evidence>
<keyword evidence="5 6" id="KW-0472">Membrane</keyword>
<evidence type="ECO:0000256" key="1">
    <source>
        <dbReference type="ARBA" id="ARBA00004651"/>
    </source>
</evidence>
<feature type="transmembrane region" description="Helical" evidence="6">
    <location>
        <begin position="279"/>
        <end position="301"/>
    </location>
</feature>
<feature type="transmembrane region" description="Helical" evidence="6">
    <location>
        <begin position="137"/>
        <end position="166"/>
    </location>
</feature>
<evidence type="ECO:0000256" key="4">
    <source>
        <dbReference type="ARBA" id="ARBA00022989"/>
    </source>
</evidence>
<reference evidence="8" key="1">
    <citation type="submission" date="2025-08" db="UniProtKB">
        <authorList>
            <consortium name="RefSeq"/>
        </authorList>
    </citation>
    <scope>IDENTIFICATION</scope>
    <source>
        <tissue evidence="8">Whole body</tissue>
    </source>
</reference>
<keyword evidence="4 6" id="KW-1133">Transmembrane helix</keyword>
<dbReference type="OrthoDB" id="6604268at2759"/>
<feature type="non-terminal residue" evidence="8">
    <location>
        <position position="369"/>
    </location>
</feature>
<keyword evidence="6" id="KW-0675">Receptor</keyword>
<dbReference type="GeneID" id="112688462"/>
<keyword evidence="6" id="KW-0807">Transducer</keyword>
<accession>A0A8B8G2H3</accession>
<evidence type="ECO:0000256" key="5">
    <source>
        <dbReference type="ARBA" id="ARBA00023136"/>
    </source>
</evidence>
<comment type="function">
    <text evidence="6">Gustatory receptor which mediates acceptance or avoidance behavior, depending on its substrates.</text>
</comment>
<proteinExistence type="inferred from homology"/>
<protein>
    <recommendedName>
        <fullName evidence="6">Gustatory receptor</fullName>
    </recommendedName>
</protein>